<feature type="domain" description="RNA polymerase Rpb2" evidence="11">
    <location>
        <begin position="172"/>
        <end position="374"/>
    </location>
</feature>
<feature type="domain" description="RNA polymerase Rpb2" evidence="10">
    <location>
        <begin position="1057"/>
        <end position="1131"/>
    </location>
</feature>
<dbReference type="Gene3D" id="2.40.50.150">
    <property type="match status" value="1"/>
</dbReference>
<dbReference type="NCBIfam" id="TIGR02013">
    <property type="entry name" value="rpoB"/>
    <property type="match status" value="1"/>
</dbReference>
<dbReference type="GO" id="GO:0032549">
    <property type="term" value="F:ribonucleoside binding"/>
    <property type="evidence" value="ECO:0007669"/>
    <property type="project" value="InterPro"/>
</dbReference>
<proteinExistence type="inferred from homology"/>
<keyword evidence="2 6" id="KW-0808">Transferase</keyword>
<comment type="catalytic activity">
    <reaction evidence="5 6 8">
        <text>RNA(n) + a ribonucleoside 5'-triphosphate = RNA(n+1) + diphosphate</text>
        <dbReference type="Rhea" id="RHEA:21248"/>
        <dbReference type="Rhea" id="RHEA-COMP:14527"/>
        <dbReference type="Rhea" id="RHEA-COMP:17342"/>
        <dbReference type="ChEBI" id="CHEBI:33019"/>
        <dbReference type="ChEBI" id="CHEBI:61557"/>
        <dbReference type="ChEBI" id="CHEBI:140395"/>
        <dbReference type="EC" id="2.7.7.6"/>
    </reaction>
</comment>
<feature type="domain" description="DNA-directed RNA polymerase subunit 2 hybrid-binding" evidence="9">
    <location>
        <begin position="641"/>
        <end position="1055"/>
    </location>
</feature>
<dbReference type="InterPro" id="IPR037034">
    <property type="entry name" value="RNA_pol_Rpb2_2_sf"/>
</dbReference>
<dbReference type="InterPro" id="IPR015712">
    <property type="entry name" value="DNA-dir_RNA_pol_su2"/>
</dbReference>
<comment type="subunit">
    <text evidence="6 8">The RNAP catalytic core consists of 2 alpha, 1 beta, 1 beta' and 1 omega subunit. When a sigma factor is associated with the core the holoenzyme is formed, which can initiate transcription.</text>
</comment>
<dbReference type="EMBL" id="FNDT01000001">
    <property type="protein sequence ID" value="SDH45400.1"/>
    <property type="molecule type" value="Genomic_DNA"/>
</dbReference>
<dbReference type="InterPro" id="IPR042107">
    <property type="entry name" value="DNA-dir_RNA_pol_bsu_ext_1_sf"/>
</dbReference>
<dbReference type="GO" id="GO:0003677">
    <property type="term" value="F:DNA binding"/>
    <property type="evidence" value="ECO:0007669"/>
    <property type="project" value="UniProtKB-UniRule"/>
</dbReference>
<dbReference type="Pfam" id="PF00562">
    <property type="entry name" value="RNA_pol_Rpb2_6"/>
    <property type="match status" value="1"/>
</dbReference>
<dbReference type="GO" id="GO:0006351">
    <property type="term" value="P:DNA-templated transcription"/>
    <property type="evidence" value="ECO:0007669"/>
    <property type="project" value="UniProtKB-UniRule"/>
</dbReference>
<organism evidence="15 16">
    <name type="scientific">Arthrobacter subterraneus</name>
    <dbReference type="NCBI Taxonomy" id="335973"/>
    <lineage>
        <taxon>Bacteria</taxon>
        <taxon>Bacillati</taxon>
        <taxon>Actinomycetota</taxon>
        <taxon>Actinomycetes</taxon>
        <taxon>Micrococcales</taxon>
        <taxon>Micrococcaceae</taxon>
        <taxon>Arthrobacter</taxon>
    </lineage>
</organism>
<dbReference type="InterPro" id="IPR007641">
    <property type="entry name" value="RNA_pol_Rpb2_7"/>
</dbReference>
<evidence type="ECO:0000259" key="10">
    <source>
        <dbReference type="Pfam" id="PF04560"/>
    </source>
</evidence>
<dbReference type="InterPro" id="IPR014724">
    <property type="entry name" value="RNA_pol_RPB2_OB-fold"/>
</dbReference>
<dbReference type="Gene3D" id="2.40.270.10">
    <property type="entry name" value="DNA-directed RNA polymerase, subunit 2, domain 6"/>
    <property type="match status" value="1"/>
</dbReference>
<dbReference type="PROSITE" id="PS01166">
    <property type="entry name" value="RNA_POL_BETA"/>
    <property type="match status" value="1"/>
</dbReference>
<sequence>MVAPSTSLNATATSQVDADGAAPRLSFAKIHEPLDVPNLLALQTDSFDWLVGNERWKARVEEALAQNLPGVATTSGLADIFEEISPIEDFQGTMSLSFSEPEFADPKYTMAECKDRDATYAAPLYVKAEFMNNNTGEIKQQTVFMGDFPLMTEKGTFVINGTERVVVSQLVRSPGAYFERTADKTSDKDIFSAKIIPSRGAWFELEIDKRDQVGVRLDRKRKQSVTVLLKALGWTEGQILETFGEYDSIRATLEKDATETQEDALLDIYRKLRPGEPPTVEAAKTLLDNLYFNSKRYDLAKVGRYKINRKLGIDKNLGDADASVLNIDDIVAMIKFLVALHAGETTLTGRRDGEDVELRVEVDDIDHFGNRRIRAVGELIENQVRTGLSRMERVVRERMTTQDVEAITPQTLINIRPVVAAIKEFFGTSQLSQFMDQNNPLAGLTHKRRLSALGPGGLSRDRAGMEVRDVHPSHYGRMCPIETPEGPNIGLIGSLASYGRINTFGFIETPYRKVENGIVTDQIDYLTADDEVERLIAQANAPLDANGKFVEDMVLVRTRGGSGEPVLVVAADVEYMDVSPRQMVSVATALIPFLEHDDANRALMGANMQRQAVPLLRSERPLVGTGMEKYAAVDAGDAVTANKAGVVSEVSADLVAVLNDDGTETNYPIMKFARSNQGNAYNQRVLVAEGDRVEYNSIIADGPSTDQGELALGKNMLVAFMSWEGHNFEDAIILSQRIVSDDVLTSIHIEEHEVDARDTKLGAEEITRDIPNVSEEVLGALDERGIIHIGAEVEAGDILVGRVTPKGETELTPEERLLRAIFGEKSREVRDTSLKVPHGESGTVIGVRIFDRDNDDELPPGVNQLVRVYVAQKRKITDGDKLAGRHGNKGVISKILPIEDMPFLEDGTPVDIVLNPLGVPGRMNVGQVLEIHLGWAAKQGWKIEGEPEWLKNLPELPREIATTTVATPVFDGATEDEIVGLLGATNVTRDGQRLIGESGKARLFDGRSGEPFPDPISVGYMYILKLHHLVDDKIHARSTGPYSMITQQPLGGKAQFGGQRFGEMEVWALEAYGAAYTLQELLTIKSDDIHGRVKVYEAIVKGENIPEPGVPESFKVLIKEMQSLCLNVEVLSTDGTTIEMRDSDEEVFRAAEELGIDLSRAEPSSVEEV</sequence>
<dbReference type="InterPro" id="IPR007644">
    <property type="entry name" value="RNA_pol_bsu_protrusion"/>
</dbReference>
<keyword evidence="16" id="KW-1185">Reference proteome</keyword>
<dbReference type="OrthoDB" id="9803954at2"/>
<dbReference type="EC" id="2.7.7.6" evidence="6 8"/>
<feature type="domain" description="RNA polymerase beta subunit protrusion" evidence="12">
    <location>
        <begin position="40"/>
        <end position="418"/>
    </location>
</feature>
<feature type="domain" description="DNA-directed RNA polymerase beta subunit external 1" evidence="14">
    <location>
        <begin position="511"/>
        <end position="579"/>
    </location>
</feature>
<dbReference type="Gene3D" id="2.30.150.10">
    <property type="entry name" value="DNA-directed RNA polymerase, beta subunit, external 1 domain"/>
    <property type="match status" value="1"/>
</dbReference>
<dbReference type="Gene3D" id="3.90.1110.10">
    <property type="entry name" value="RNA polymerase Rpb2, domain 2"/>
    <property type="match status" value="1"/>
</dbReference>
<dbReference type="AlphaFoldDB" id="A0A1G8CKG0"/>
<evidence type="ECO:0000256" key="8">
    <source>
        <dbReference type="RuleBase" id="RU363031"/>
    </source>
</evidence>
<dbReference type="Pfam" id="PF04560">
    <property type="entry name" value="RNA_pol_Rpb2_7"/>
    <property type="match status" value="1"/>
</dbReference>
<dbReference type="InterPro" id="IPR007642">
    <property type="entry name" value="RNA_pol_Rpb2_2"/>
</dbReference>
<dbReference type="STRING" id="335973.SAMN04488693_101286"/>
<evidence type="ECO:0000256" key="3">
    <source>
        <dbReference type="ARBA" id="ARBA00022695"/>
    </source>
</evidence>
<dbReference type="Pfam" id="PF04565">
    <property type="entry name" value="RNA_pol_Rpb2_3"/>
    <property type="match status" value="1"/>
</dbReference>
<dbReference type="InterPro" id="IPR007645">
    <property type="entry name" value="RNA_pol_Rpb2_3"/>
</dbReference>
<dbReference type="Gene3D" id="2.40.50.100">
    <property type="match status" value="1"/>
</dbReference>
<dbReference type="InterPro" id="IPR007121">
    <property type="entry name" value="RNA_pol_bsu_CS"/>
</dbReference>
<evidence type="ECO:0000259" key="13">
    <source>
        <dbReference type="Pfam" id="PF04565"/>
    </source>
</evidence>
<evidence type="ECO:0000256" key="6">
    <source>
        <dbReference type="HAMAP-Rule" id="MF_01321"/>
    </source>
</evidence>
<dbReference type="SUPFAM" id="SSF64484">
    <property type="entry name" value="beta and beta-prime subunits of DNA dependent RNA-polymerase"/>
    <property type="match status" value="1"/>
</dbReference>
<evidence type="ECO:0000259" key="11">
    <source>
        <dbReference type="Pfam" id="PF04561"/>
    </source>
</evidence>
<dbReference type="Pfam" id="PF10385">
    <property type="entry name" value="RNA_pol_Rpb2_45"/>
    <property type="match status" value="1"/>
</dbReference>
<evidence type="ECO:0000256" key="1">
    <source>
        <dbReference type="ARBA" id="ARBA00022478"/>
    </source>
</evidence>
<evidence type="ECO:0000259" key="14">
    <source>
        <dbReference type="Pfam" id="PF10385"/>
    </source>
</evidence>
<protein>
    <recommendedName>
        <fullName evidence="6 8">DNA-directed RNA polymerase subunit beta</fullName>
        <shortName evidence="6">RNAP subunit beta</shortName>
        <ecNumber evidence="6 8">2.7.7.6</ecNumber>
    </recommendedName>
    <alternativeName>
        <fullName evidence="6">RNA polymerase subunit beta</fullName>
    </alternativeName>
    <alternativeName>
        <fullName evidence="6">Transcriptase subunit beta</fullName>
    </alternativeName>
</protein>
<evidence type="ECO:0000259" key="12">
    <source>
        <dbReference type="Pfam" id="PF04563"/>
    </source>
</evidence>
<evidence type="ECO:0000259" key="9">
    <source>
        <dbReference type="Pfam" id="PF00562"/>
    </source>
</evidence>
<dbReference type="HAMAP" id="MF_01321">
    <property type="entry name" value="RNApol_bact_RpoB"/>
    <property type="match status" value="1"/>
</dbReference>
<evidence type="ECO:0000256" key="2">
    <source>
        <dbReference type="ARBA" id="ARBA00022679"/>
    </source>
</evidence>
<keyword evidence="3 6" id="KW-0548">Nucleotidyltransferase</keyword>
<dbReference type="GO" id="GO:0000428">
    <property type="term" value="C:DNA-directed RNA polymerase complex"/>
    <property type="evidence" value="ECO:0007669"/>
    <property type="project" value="UniProtKB-KW"/>
</dbReference>
<comment type="similarity">
    <text evidence="6 7">Belongs to the RNA polymerase beta chain family.</text>
</comment>
<evidence type="ECO:0000256" key="4">
    <source>
        <dbReference type="ARBA" id="ARBA00023163"/>
    </source>
</evidence>
<dbReference type="InterPro" id="IPR019462">
    <property type="entry name" value="DNA-dir_RNA_pol_bsu_external_1"/>
</dbReference>
<dbReference type="NCBIfam" id="NF001616">
    <property type="entry name" value="PRK00405.1"/>
    <property type="match status" value="1"/>
</dbReference>
<evidence type="ECO:0000313" key="15">
    <source>
        <dbReference type="EMBL" id="SDH45400.1"/>
    </source>
</evidence>
<dbReference type="Gene3D" id="3.90.1800.10">
    <property type="entry name" value="RNA polymerase alpha subunit dimerisation domain"/>
    <property type="match status" value="1"/>
</dbReference>
<dbReference type="RefSeq" id="WP_026545670.1">
    <property type="nucleotide sequence ID" value="NZ_FNDT01000001.1"/>
</dbReference>
<dbReference type="GO" id="GO:0003899">
    <property type="term" value="F:DNA-directed RNA polymerase activity"/>
    <property type="evidence" value="ECO:0007669"/>
    <property type="project" value="UniProtKB-UniRule"/>
</dbReference>
<keyword evidence="4 6" id="KW-0804">Transcription</keyword>
<dbReference type="InterPro" id="IPR010243">
    <property type="entry name" value="RNA_pol_bsu_bac"/>
</dbReference>
<dbReference type="PANTHER" id="PTHR20856">
    <property type="entry name" value="DNA-DIRECTED RNA POLYMERASE I SUBUNIT 2"/>
    <property type="match status" value="1"/>
</dbReference>
<gene>
    <name evidence="6" type="primary">rpoB</name>
    <name evidence="15" type="ORF">SAMN04488693_101286</name>
</gene>
<dbReference type="InterPro" id="IPR037033">
    <property type="entry name" value="DNA-dir_RNAP_su2_hyb_sf"/>
</dbReference>
<reference evidence="15 16" key="1">
    <citation type="submission" date="2016-10" db="EMBL/GenBank/DDBJ databases">
        <authorList>
            <person name="de Groot N.N."/>
        </authorList>
    </citation>
    <scope>NUCLEOTIDE SEQUENCE [LARGE SCALE GENOMIC DNA]</scope>
    <source>
        <strain evidence="15 16">NP_1H</strain>
    </source>
</reference>
<evidence type="ECO:0000313" key="16">
    <source>
        <dbReference type="Proteomes" id="UP000199258"/>
    </source>
</evidence>
<dbReference type="Proteomes" id="UP000199258">
    <property type="component" value="Unassembled WGS sequence"/>
</dbReference>
<keyword evidence="1 6" id="KW-0240">DNA-directed RNA polymerase</keyword>
<dbReference type="FunFam" id="3.90.1800.10:FF:000001">
    <property type="entry name" value="DNA-directed RNA polymerase subunit beta"/>
    <property type="match status" value="1"/>
</dbReference>
<comment type="function">
    <text evidence="6 8">DNA-dependent RNA polymerase catalyzes the transcription of DNA into RNA using the four ribonucleoside triphosphates as substrates.</text>
</comment>
<dbReference type="Pfam" id="PF04563">
    <property type="entry name" value="RNA_pol_Rpb2_1"/>
    <property type="match status" value="1"/>
</dbReference>
<dbReference type="Gene3D" id="3.90.1100.10">
    <property type="match status" value="1"/>
</dbReference>
<name>A0A1G8CKG0_9MICC</name>
<feature type="domain" description="RNA polymerase Rpb2" evidence="13">
    <location>
        <begin position="433"/>
        <end position="501"/>
    </location>
</feature>
<dbReference type="CDD" id="cd00653">
    <property type="entry name" value="RNA_pol_B_RPB2"/>
    <property type="match status" value="1"/>
</dbReference>
<dbReference type="Pfam" id="PF04561">
    <property type="entry name" value="RNA_pol_Rpb2_2"/>
    <property type="match status" value="1"/>
</dbReference>
<evidence type="ECO:0000256" key="5">
    <source>
        <dbReference type="ARBA" id="ARBA00048552"/>
    </source>
</evidence>
<accession>A0A1G8CKG0</accession>
<evidence type="ECO:0000256" key="7">
    <source>
        <dbReference type="RuleBase" id="RU000434"/>
    </source>
</evidence>
<dbReference type="InterPro" id="IPR007120">
    <property type="entry name" value="DNA-dir_RNAP_su2_dom"/>
</dbReference>